<protein>
    <recommendedName>
        <fullName evidence="17">Phosphatidylserine decarboxylase proenzyme, mitochondrial</fullName>
        <ecNumber evidence="17">4.1.1.65</ecNumber>
    </recommendedName>
    <component>
        <recommendedName>
            <fullName evidence="17">Phosphatidylserine decarboxylase beta chain</fullName>
        </recommendedName>
    </component>
    <component>
        <recommendedName>
            <fullName evidence="17">Phosphatidylserine decarboxylase alpha chain</fullName>
        </recommendedName>
    </component>
</protein>
<feature type="site" description="Cleavage (non-hydrolytic); by autocatalysis" evidence="17">
    <location>
        <begin position="2446"/>
        <end position="2447"/>
    </location>
</feature>
<feature type="active site" description="Charge relay system; for autoendoproteolytic cleavage activity" evidence="17">
    <location>
        <position position="2336"/>
    </location>
</feature>
<evidence type="ECO:0000313" key="20">
    <source>
        <dbReference type="EMBL" id="KFO23670.1"/>
    </source>
</evidence>
<evidence type="ECO:0000256" key="11">
    <source>
        <dbReference type="ARBA" id="ARBA00023209"/>
    </source>
</evidence>
<dbReference type="GO" id="GO:0016540">
    <property type="term" value="P:protein autoprocessing"/>
    <property type="evidence" value="ECO:0007669"/>
    <property type="project" value="UniProtKB-UniRule"/>
</dbReference>
<feature type="compositionally biased region" description="Basic and acidic residues" evidence="18">
    <location>
        <begin position="990"/>
        <end position="1009"/>
    </location>
</feature>
<keyword evidence="4" id="KW-0597">Phosphoprotein</keyword>
<dbReference type="GO" id="GO:0005811">
    <property type="term" value="C:lipid droplet"/>
    <property type="evidence" value="ECO:0007669"/>
    <property type="project" value="UniProtKB-SubCell"/>
</dbReference>
<dbReference type="PANTHER" id="PTHR14522">
    <property type="entry name" value="EMO2-RELATED"/>
    <property type="match status" value="1"/>
</dbReference>
<evidence type="ECO:0000256" key="17">
    <source>
        <dbReference type="HAMAP-Rule" id="MF_03208"/>
    </source>
</evidence>
<keyword evidence="17" id="KW-0865">Zymogen</keyword>
<dbReference type="HAMAP" id="MF_03208">
    <property type="entry name" value="PS_decarb_PSD_B_type1_euk"/>
    <property type="match status" value="1"/>
</dbReference>
<evidence type="ECO:0000256" key="12">
    <source>
        <dbReference type="ARBA" id="ARBA00023239"/>
    </source>
</evidence>
<feature type="region of interest" description="Disordered" evidence="18">
    <location>
        <begin position="208"/>
        <end position="228"/>
    </location>
</feature>
<comment type="subcellular location">
    <molecule>Phosphatidylserine decarboxylase alpha chain</molecule>
    <subcellularLocation>
        <location evidence="17">Mitochondrion inner membrane</location>
        <topology evidence="17">Peripheral membrane protein</topology>
        <orientation evidence="17">Intermembrane side</orientation>
    </subcellularLocation>
    <text evidence="17">Anchored to the mitochondrial inner membrane through its interaction with the integral membrane beta chain.</text>
</comment>
<feature type="region of interest" description="Disordered" evidence="18">
    <location>
        <begin position="982"/>
        <end position="1024"/>
    </location>
</feature>
<dbReference type="GO" id="GO:0006646">
    <property type="term" value="P:phosphatidylethanolamine biosynthetic process"/>
    <property type="evidence" value="ECO:0007669"/>
    <property type="project" value="UniProtKB-UniRule"/>
</dbReference>
<keyword evidence="7 17" id="KW-0210">Decarboxylase</keyword>
<comment type="subunit">
    <text evidence="17">Heterodimer of a large membrane-associated beta subunit and a small pyruvoyl-containing alpha subunit.</text>
</comment>
<keyword evidence="17" id="KW-0496">Mitochondrion</keyword>
<keyword evidence="17" id="KW-0999">Mitochondrion inner membrane</keyword>
<dbReference type="NCBIfam" id="TIGR00163">
    <property type="entry name" value="PS_decarb"/>
    <property type="match status" value="1"/>
</dbReference>
<gene>
    <name evidence="17" type="primary">PISD</name>
    <name evidence="20" type="ORF">H920_14874</name>
</gene>
<evidence type="ECO:0000256" key="16">
    <source>
        <dbReference type="ARBA" id="ARBA00045136"/>
    </source>
</evidence>
<dbReference type="UniPathway" id="UPA00558"/>
<comment type="PTM">
    <text evidence="17">Is synthesized initially as an inactive proenzyme. Formation of the active enzyme involves a self-maturation process in which the active site pyruvoyl group is generated from an internal serine residue via an autocatalytic post-translational modification. Two non-identical subunits are generated from the proenzyme in this reaction, and the pyruvate is formed at the N-terminus of the alpha chain, which is derived from the carboxyl end of the proenzyme. The autoendoproteolytic cleavage occurs by a canonical serine protease mechanism, in which the side chain hydroxyl group of the serine supplies its oxygen atom to form the C-terminus of the beta chain, while the remainder of the serine residue undergoes an oxidative deamination to produce ammonia and the pyruvoyl prosthetic group on the alpha chain. During this reaction, the Ser that is part of the protease active site of the proenzyme becomes the pyruvoyl prosthetic group, which constitutes an essential element of the active site of the mature decarboxylase.</text>
</comment>
<feature type="chain" id="PRO_5023274898" description="Phosphatidylserine decarboxylase alpha chain" evidence="17">
    <location>
        <begin position="2447"/>
        <end position="2478"/>
    </location>
</feature>
<evidence type="ECO:0000313" key="21">
    <source>
        <dbReference type="Proteomes" id="UP000028990"/>
    </source>
</evidence>
<evidence type="ECO:0000256" key="2">
    <source>
        <dbReference type="ARBA" id="ARBA00005189"/>
    </source>
</evidence>
<evidence type="ECO:0000256" key="3">
    <source>
        <dbReference type="ARBA" id="ARBA00022516"/>
    </source>
</evidence>
<keyword evidence="14 17" id="KW-0670">Pyruvate</keyword>
<feature type="compositionally biased region" description="Low complexity" evidence="18">
    <location>
        <begin position="1012"/>
        <end position="1023"/>
    </location>
</feature>
<feature type="region of interest" description="Disordered" evidence="18">
    <location>
        <begin position="386"/>
        <end position="412"/>
    </location>
</feature>
<evidence type="ECO:0000256" key="4">
    <source>
        <dbReference type="ARBA" id="ARBA00022553"/>
    </source>
</evidence>
<proteinExistence type="inferred from homology"/>
<evidence type="ECO:0000256" key="6">
    <source>
        <dbReference type="ARBA" id="ARBA00022692"/>
    </source>
</evidence>
<comment type="cofactor">
    <cofactor evidence="17">
        <name>pyruvate</name>
        <dbReference type="ChEBI" id="CHEBI:15361"/>
    </cofactor>
    <text evidence="17">Binds 1 pyruvoyl group covalently per subunit.</text>
</comment>
<dbReference type="Proteomes" id="UP000028990">
    <property type="component" value="Unassembled WGS sequence"/>
</dbReference>
<feature type="region of interest" description="Disordered" evidence="18">
    <location>
        <begin position="843"/>
        <end position="867"/>
    </location>
</feature>
<feature type="domain" description="Tantalus-like" evidence="19">
    <location>
        <begin position="2029"/>
        <end position="2086"/>
    </location>
</feature>
<comment type="pathway">
    <text evidence="15">Phospholipid metabolism; phosphatidylethanolamine biosynthesis.</text>
</comment>
<evidence type="ECO:0000256" key="13">
    <source>
        <dbReference type="ARBA" id="ARBA00023264"/>
    </source>
</evidence>
<feature type="active site" description="Charge relay system; for autoendoproteolytic cleavage activity" evidence="17">
    <location>
        <position position="2447"/>
    </location>
</feature>
<dbReference type="InterPro" id="IPR033661">
    <property type="entry name" value="PSD_type1_euk"/>
</dbReference>
<dbReference type="PANTHER" id="PTHR14522:SF0">
    <property type="entry name" value="PROTEIN PRR14L"/>
    <property type="match status" value="1"/>
</dbReference>
<accession>A0A091D0J8</accession>
<evidence type="ECO:0000256" key="18">
    <source>
        <dbReference type="SAM" id="MobiDB-lite"/>
    </source>
</evidence>
<keyword evidence="8 17" id="KW-1133">Transmembrane helix</keyword>
<keyword evidence="21" id="KW-1185">Reference proteome</keyword>
<feature type="topological domain" description="Mitochondrial matrix" evidence="17">
    <location>
        <begin position="1"/>
        <end position="2120"/>
    </location>
</feature>
<feature type="modified residue" description="Pyruvic acid (Ser); by autocatalysis" evidence="17">
    <location>
        <position position="2447"/>
    </location>
</feature>
<dbReference type="EMBL" id="KN123755">
    <property type="protein sequence ID" value="KFO23670.1"/>
    <property type="molecule type" value="Genomic_DNA"/>
</dbReference>
<feature type="compositionally biased region" description="Basic and acidic residues" evidence="18">
    <location>
        <begin position="386"/>
        <end position="400"/>
    </location>
</feature>
<comment type="subcellular location">
    <molecule>Phosphatidylserine decarboxylase beta chain</molecule>
    <subcellularLocation>
        <location evidence="17">Mitochondrion inner membrane</location>
        <topology evidence="17">Single-pass membrane protein</topology>
        <orientation evidence="17">Intermembrane side</orientation>
    </subcellularLocation>
</comment>
<reference evidence="20 21" key="1">
    <citation type="submission" date="2013-11" db="EMBL/GenBank/DDBJ databases">
        <title>The Damaraland mole rat (Fukomys damarensis) genome and evolution of African mole rats.</title>
        <authorList>
            <person name="Gladyshev V.N."/>
            <person name="Fang X."/>
        </authorList>
    </citation>
    <scope>NUCLEOTIDE SEQUENCE [LARGE SCALE GENOMIC DNA]</scope>
    <source>
        <tissue evidence="20">Liver</tissue>
    </source>
</reference>
<keyword evidence="9 17" id="KW-0443">Lipid metabolism</keyword>
<dbReference type="GO" id="GO:0005743">
    <property type="term" value="C:mitochondrial inner membrane"/>
    <property type="evidence" value="ECO:0007669"/>
    <property type="project" value="UniProtKB-SubCell"/>
</dbReference>
<keyword evidence="6 17" id="KW-0812">Transmembrane</keyword>
<keyword evidence="3 17" id="KW-0444">Lipid biosynthesis</keyword>
<keyword evidence="13 17" id="KW-1208">Phospholipid metabolism</keyword>
<feature type="region of interest" description="Disordered" evidence="18">
    <location>
        <begin position="253"/>
        <end position="273"/>
    </location>
</feature>
<evidence type="ECO:0000256" key="7">
    <source>
        <dbReference type="ARBA" id="ARBA00022793"/>
    </source>
</evidence>
<evidence type="ECO:0000256" key="14">
    <source>
        <dbReference type="ARBA" id="ARBA00023317"/>
    </source>
</evidence>
<dbReference type="Pfam" id="PF15386">
    <property type="entry name" value="Tantalus"/>
    <property type="match status" value="1"/>
</dbReference>
<keyword evidence="10 17" id="KW-0472">Membrane</keyword>
<dbReference type="InterPro" id="IPR033177">
    <property type="entry name" value="PSD-B"/>
</dbReference>
<evidence type="ECO:0000256" key="10">
    <source>
        <dbReference type="ARBA" id="ARBA00023136"/>
    </source>
</evidence>
<keyword evidence="5" id="KW-0551">Lipid droplet</keyword>
<evidence type="ECO:0000256" key="5">
    <source>
        <dbReference type="ARBA" id="ARBA00022677"/>
    </source>
</evidence>
<dbReference type="GO" id="GO:0004609">
    <property type="term" value="F:phosphatidylserine decarboxylase activity"/>
    <property type="evidence" value="ECO:0007669"/>
    <property type="project" value="UniProtKB-UniRule"/>
</dbReference>
<comment type="catalytic activity">
    <reaction evidence="17">
        <text>a 1,2-diacyl-sn-glycero-3-phospho-L-serine + H(+) = a 1,2-diacyl-sn-glycero-3-phosphoethanolamine + CO2</text>
        <dbReference type="Rhea" id="RHEA:20828"/>
        <dbReference type="ChEBI" id="CHEBI:15378"/>
        <dbReference type="ChEBI" id="CHEBI:16526"/>
        <dbReference type="ChEBI" id="CHEBI:57262"/>
        <dbReference type="ChEBI" id="CHEBI:64612"/>
        <dbReference type="EC" id="4.1.1.65"/>
    </reaction>
</comment>
<dbReference type="InterPro" id="IPR028149">
    <property type="entry name" value="Tantalus-like"/>
</dbReference>
<dbReference type="InterPro" id="IPR026320">
    <property type="entry name" value="PRR14"/>
</dbReference>
<keyword evidence="12 17" id="KW-0456">Lyase</keyword>
<evidence type="ECO:0000256" key="9">
    <source>
        <dbReference type="ARBA" id="ARBA00023098"/>
    </source>
</evidence>
<evidence type="ECO:0000259" key="19">
    <source>
        <dbReference type="Pfam" id="PF15386"/>
    </source>
</evidence>
<dbReference type="STRING" id="885580.ENSFDAP00000000070"/>
<feature type="region of interest" description="Disordered" evidence="18">
    <location>
        <begin position="1990"/>
        <end position="2013"/>
    </location>
</feature>
<feature type="topological domain" description="Mitochondrial intermembrane" evidence="17">
    <location>
        <begin position="2140"/>
        <end position="2478"/>
    </location>
</feature>
<keyword evidence="11 17" id="KW-0594">Phospholipid biosynthesis</keyword>
<dbReference type="InterPro" id="IPR003817">
    <property type="entry name" value="PS_Dcarbxylase"/>
</dbReference>
<comment type="similarity">
    <text evidence="17">Belongs to the phosphatidylserine decarboxylase family. PSD-B subfamily. Eukaryotic type I sub-subfamily.</text>
</comment>
<comment type="function">
    <text evidence="16">Catalyzes the formation of phosphatidylethanolamine (PtdEtn) from phosphatidylserine (PtdSer). Plays a central role in phospholipid metabolism and in the interorganelle trafficking of phosphatidylserine. May be involved in lipid droplet biogenesis at the endoplasmic reticulum membrane.</text>
</comment>
<comment type="pathway">
    <text evidence="2">Lipid metabolism.</text>
</comment>
<feature type="chain" id="PRO_5023274897" description="Phosphatidylserine decarboxylase beta chain" evidence="17">
    <location>
        <begin position="1"/>
        <end position="2446"/>
    </location>
</feature>
<feature type="active site" description="Charge relay system; for autoendoproteolytic cleavage activity" evidence="17">
    <location>
        <position position="2260"/>
    </location>
</feature>
<evidence type="ECO:0000256" key="8">
    <source>
        <dbReference type="ARBA" id="ARBA00022989"/>
    </source>
</evidence>
<evidence type="ECO:0000256" key="1">
    <source>
        <dbReference type="ARBA" id="ARBA00004502"/>
    </source>
</evidence>
<organism evidence="20 21">
    <name type="scientific">Fukomys damarensis</name>
    <name type="common">Damaraland mole rat</name>
    <name type="synonym">Cryptomys damarensis</name>
    <dbReference type="NCBI Taxonomy" id="885580"/>
    <lineage>
        <taxon>Eukaryota</taxon>
        <taxon>Metazoa</taxon>
        <taxon>Chordata</taxon>
        <taxon>Craniata</taxon>
        <taxon>Vertebrata</taxon>
        <taxon>Euteleostomi</taxon>
        <taxon>Mammalia</taxon>
        <taxon>Eutheria</taxon>
        <taxon>Euarchontoglires</taxon>
        <taxon>Glires</taxon>
        <taxon>Rodentia</taxon>
        <taxon>Hystricomorpha</taxon>
        <taxon>Bathyergidae</taxon>
        <taxon>Fukomys</taxon>
    </lineage>
</organism>
<sequence>MLSSGVETRPVLHDSSMSAVVQELYSELPVSVSKELPADPEPSVIPDIKPGASSSLVSQSRALPLELQRTHAESCCEETSEILDNRGEPRWYGLVDPTTGDSMASEISNRAEKTKSMELKVFRDQGDQAEVNKDPCEGGKKDPCPHSTAAEEKIIPSQGDLQMKSSKELTCMGLPEDFLRDREGNVQFTPEILSKSPEDVQGMKVSGTKVDNNNEGHKNGNVSKDLLAGSSDYPEAEEITNSGKISETRTLVSLEPLTSVDPGSTEATPKEKECGKLQTCPSWLSLLSGTSAISQMDSGKEELCKSNLFCEADDNHEQILGHRNEKHNSAFDSSEAMGNVDAIKPLEENSKILYLIPCLSDPESSITSLGKCGLRKRSAEKTDNFYFDKSDTSKNLPSREENEEQSLNPKSERAELLFINARQPEKDSSGYCSGKKENIDSPKGNVCIQSSNHAESSSSLMSNSLTEAMEIMFKKDDLKITLDIQGKLTDPEDHKEIVINMSHLGGHSEESSFSSVVQNEEPEQTTILEPNTLNEKIYSKDSNSLVSLQRNLDGDTQLNETSCNDFLSERKFFVSLMPEDQISSMPKEVSKSEENAAQLPPSPELNSRSESEKPIETSHDNIPCLDEQSIAHEMSELSCTSELIVNKVECECVLNQVSLNSQDHVNLPSDSPLHINRKMPLATSKNAPQSHHPPLAEGADVIADAQTISTKTKVKDISPVGDITCGASSNSPTLNTTPESLERKREMTDSRIDLHSSFPSSTKEAAGFPLEVTVTECQNVRSQDLSSCHCVRKNAPEENLCSACVAFEPSESILKVSDSSGIKCDNAFQHSDHHSQEIQESMENNRKVSCMPQESKVDGRGTEGSYTEGTIRNEMTAGISDSGTSDATIHITGHNEEELDGKELDIPEETVFRKYNISDCSTQKLNQSANIPSPKALSPTFMFPSFKNMKQAVETLDQKADEVLDCQNNQNRPDQYRIDDKLVKETQNSDQRKTITEDKREVSHNEKDPGVSLGSSNSVSCSSSKKDYSKRAVEDISGSEEFPDDVINIVCADHSKKPMEHVLSMKVSSVLDCGVWQDRLALHKTLRSTSTQRDELNAEFIRKTDKDLDLSNVANSTVGSLEVKKSSEDKLYKSLKDCKMEECLESCAHEMESVADHEPNRRIMDKVNMSLNYIHHEHQGKGTRLREIQTMTKGSKLEEMNSEFGKEQTFGISSEDLVSSRCQDENSVPSGMLESIEIKPLCLSSQGNSETDIKGEETDLKSLFKPKGGEVVCENTKDCTVLPKMKVELPRDVSNPSEGHISVKKNVCKACHPQENSTDKHLSLIMETATKANEEEETEGHQNRPLDHLTVEKELEETIARKGSEGYHLNKTSQDLLKCQRIHGDPAKQQSQKLLDCVLLKEEEHVCHKGAQIVLEQCRPSNMLSDEVQTKYHTKADKYESIMRKEITLAKAATGDIAGPFQKIEDPKKESFCCPIKEDTELCTVPCLPGAPQKAQDPDSAACDPVHGAFVSTYHQKSMPPLKKQPHRACKRVSYQEPVSIGRKLNKIKNSAFGKSSFDPIPTKAHRLLSSCSASVPTQLEPQTVPSRSLLSHIPKQRITSCHPLRNLNFKKSTKESALLNKLSILASKLAPATKTQKLRYRRCSSALPPVAKGYRRLRYKRLLDGFSYNAMQLDPYLAGSGWAKRPNSKPLALYSLEAIKMSFIDLSNKMPSLLFGSEIVPVSFHVKLASDCMTEFSRIFPEHCAPARLALEEASQCPSQPPKWTFSFFLSHGCPGMATFREDTGHYSQTHTQAPQQTPAPLQDCGGTSIVQTRANCSVLGLHTLLALCSPGCYRIWTKKRSFSSHMPTMQRFFVAQFTQGLKGLRSPASIANKIFCSLPYSVGRVLSIWSQHGPSSCSFEISAHHSIHSKQQPSVDTTSSHTVLPYVPLPGLETTYRTSGSQMRLEPAFPTLVPKSCLVTEPAVSNLLLSTSEFQVPGFDELDGVTAACPRPQSSSPEQKEAEPEKRPKKVSQIRIRKTIPKPDPNLTPMGLPRPKRLKKKEFSLEEIYTNKNYKSPPANRCLETIFEEPKERNGTLISVSQQKRKRVLEFQDFTVPRKRRARDARKIHTAPARTLFLLRPLPILLATGGGYVGYRQYEKYRERELEKLGLEIPPKLAGHWEVALYKSVPTRLLSRAWGRLNQVELPHWLRRPVYSLYIWTFGVNMKEAAVEDLHHYRNLSEFFRRQLKPQARPFFRRKLKPQARPVCGLHSVISPSDGKILNFGQVKNCEVEQVKGVTYSLESFLGPRTHTEDLPFPPASSCDSFRNQLVTREGNELYHCVIYLAPGDYHCFHSPTDWTVSHRRHFPGSLMSVNPGMARWIKELFCHNERVVLTGDWKHGFFSLTAVGATNVGSIRIYFDRDLHTNSPRYSKGSYNDFSFVTHSNKDGIPMRKGEHLGEFNLGSTIVLIFEAPKDFNFRLKAGQKIRFGEALGSL</sequence>
<feature type="compositionally biased region" description="Basic and acidic residues" evidence="18">
    <location>
        <begin position="607"/>
        <end position="619"/>
    </location>
</feature>
<dbReference type="EC" id="4.1.1.65" evidence="17"/>
<dbReference type="eggNOG" id="ENOG502RJ6E">
    <property type="taxonomic scope" value="Eukaryota"/>
</dbReference>
<feature type="region of interest" description="Disordered" evidence="18">
    <location>
        <begin position="583"/>
        <end position="620"/>
    </location>
</feature>
<name>A0A091D0J8_FUKDA</name>
<evidence type="ECO:0000256" key="15">
    <source>
        <dbReference type="ARBA" id="ARBA00024326"/>
    </source>
</evidence>
<feature type="active site" description="Schiff-base intermediate with substrate; via pyruvic acid; for decarboxylase activity" evidence="17">
    <location>
        <position position="2447"/>
    </location>
</feature>
<dbReference type="Pfam" id="PF02666">
    <property type="entry name" value="PS_Dcarbxylase"/>
    <property type="match status" value="1"/>
</dbReference>
<comment type="subcellular location">
    <subcellularLocation>
        <location evidence="1">Lipid droplet</location>
    </subcellularLocation>
</comment>